<dbReference type="InterPro" id="IPR035965">
    <property type="entry name" value="PAS-like_dom_sf"/>
</dbReference>
<dbReference type="InterPro" id="IPR000160">
    <property type="entry name" value="GGDEF_dom"/>
</dbReference>
<dbReference type="PANTHER" id="PTHR43047:SF64">
    <property type="entry name" value="HISTIDINE KINASE CONTAINING CHEY-HOMOLOGOUS RECEIVER DOMAIN AND PAS DOMAIN-RELATED"/>
    <property type="match status" value="1"/>
</dbReference>
<dbReference type="SUPFAM" id="SSF47384">
    <property type="entry name" value="Homodimeric domain of signal transducing histidine kinase"/>
    <property type="match status" value="1"/>
</dbReference>
<keyword evidence="24" id="KW-1185">Reference proteome</keyword>
<evidence type="ECO:0000256" key="12">
    <source>
        <dbReference type="ARBA" id="ARBA00023012"/>
    </source>
</evidence>
<dbReference type="PRINTS" id="PR00344">
    <property type="entry name" value="BCTRLSENSOR"/>
</dbReference>
<evidence type="ECO:0000256" key="10">
    <source>
        <dbReference type="ARBA" id="ARBA00022840"/>
    </source>
</evidence>
<evidence type="ECO:0000256" key="13">
    <source>
        <dbReference type="ARBA" id="ARBA00023136"/>
    </source>
</evidence>
<dbReference type="InterPro" id="IPR000700">
    <property type="entry name" value="PAS-assoc_C"/>
</dbReference>
<dbReference type="SUPFAM" id="SSF55073">
    <property type="entry name" value="Nucleotide cyclase"/>
    <property type="match status" value="1"/>
</dbReference>
<evidence type="ECO:0000256" key="6">
    <source>
        <dbReference type="ARBA" id="ARBA00022553"/>
    </source>
</evidence>
<dbReference type="Gene3D" id="3.30.565.10">
    <property type="entry name" value="Histidine kinase-like ATPase, C-terminal domain"/>
    <property type="match status" value="1"/>
</dbReference>
<dbReference type="PATRIC" id="fig|1244869.3.peg.2575"/>
<dbReference type="PROSITE" id="PS50110">
    <property type="entry name" value="RESPONSE_REGULATORY"/>
    <property type="match status" value="2"/>
</dbReference>
<feature type="transmembrane region" description="Helical" evidence="16">
    <location>
        <begin position="7"/>
        <end position="27"/>
    </location>
</feature>
<dbReference type="eggNOG" id="COG0642">
    <property type="taxonomic scope" value="Bacteria"/>
</dbReference>
<proteinExistence type="predicted"/>
<dbReference type="Proteomes" id="UP000011744">
    <property type="component" value="Unassembled WGS sequence"/>
</dbReference>
<keyword evidence="6 15" id="KW-0597">Phosphoprotein</keyword>
<dbReference type="InterPro" id="IPR003661">
    <property type="entry name" value="HisK_dim/P_dom"/>
</dbReference>
<keyword evidence="11 16" id="KW-1133">Transmembrane helix</keyword>
<name>M2Y909_9PROT</name>
<dbReference type="Gene3D" id="3.30.70.270">
    <property type="match status" value="1"/>
</dbReference>
<dbReference type="InterPro" id="IPR004358">
    <property type="entry name" value="Sig_transdc_His_kin-like_C"/>
</dbReference>
<dbReference type="CDD" id="cd00130">
    <property type="entry name" value="PAS"/>
    <property type="match status" value="1"/>
</dbReference>
<dbReference type="PROSITE" id="PS50109">
    <property type="entry name" value="HIS_KIN"/>
    <property type="match status" value="1"/>
</dbReference>
<dbReference type="PROSITE" id="PS50894">
    <property type="entry name" value="HPT"/>
    <property type="match status" value="1"/>
</dbReference>
<evidence type="ECO:0000259" key="19">
    <source>
        <dbReference type="PROSITE" id="PS50112"/>
    </source>
</evidence>
<evidence type="ECO:0000256" key="4">
    <source>
        <dbReference type="ARBA" id="ARBA00022475"/>
    </source>
</evidence>
<evidence type="ECO:0000256" key="3">
    <source>
        <dbReference type="ARBA" id="ARBA00012438"/>
    </source>
</evidence>
<dbReference type="CDD" id="cd17546">
    <property type="entry name" value="REC_hyHK_CKI1_RcsC-like"/>
    <property type="match status" value="1"/>
</dbReference>
<gene>
    <name evidence="23" type="ORF">H261_12769</name>
</gene>
<dbReference type="eggNOG" id="COG3706">
    <property type="taxonomic scope" value="Bacteria"/>
</dbReference>
<dbReference type="AlphaFoldDB" id="M2Y909"/>
<dbReference type="Gene3D" id="1.10.287.130">
    <property type="match status" value="1"/>
</dbReference>
<dbReference type="Gene3D" id="1.20.120.160">
    <property type="entry name" value="HPT domain"/>
    <property type="match status" value="1"/>
</dbReference>
<dbReference type="NCBIfam" id="TIGR00254">
    <property type="entry name" value="GGDEF"/>
    <property type="match status" value="1"/>
</dbReference>
<dbReference type="SUPFAM" id="SSF47226">
    <property type="entry name" value="Histidine-containing phosphotransfer domain, HPT domain"/>
    <property type="match status" value="1"/>
</dbReference>
<sequence>MGGPGEIMITALLSALLAAGGVMVLWLRSRRRGDNGGARFASLTAVAADAVVTIDQNSMILSWNRGAEAIFGHDEASMIGRPLHTIIPERYRTGHDAGVARLCRGSESPFGGKTRELYALRADGSEFPIELTVSTWSGPQGRLFIGIIRDITERRRVDDALRQAKVEAEQNARAKSELLAMMSHEIRTPLNGIIGMLQPLRRSHLDADQSDWVETIHYSSQALLTIVDDTLSFSKLDSGRLELERVEFDLWRLGSSITSLMASRAEEKGLTLSIQAGETVPRRLKGDPTRLRQVLLNLVGNAIKFTEHGSISVTVTVVRRNADDVLLHFSVADTGIGVPAEARPSLFTAYAQADASITRRFGGTGLGLAICKKIADAMGGRIGMDSHEGEGSVFWFEAPFEYPGQASEAAPVPPAAGSPDLDMVPAHILVVEDDPINQKVADTLLRAMGLSVAVAGNGRLAVAAVLGGEKNFDAILMDVDMPEMGGLEATRLIRKGIGGDYLPIIGLTALTGDEDARACRESGMDEVITKPIDAFALHEVLKSRLRVSPSTTSRPVPPAGGPDLPAELPPFDLSAALRRVDGNRALLRDMIVGFHRHHSQAATEIRRLLGSGRRDEARRLAHSLRGVAGALEAPALAAAAGELEAAIHPGCRDVDEEIAGLEAALRPALASAASVVAAEAERCPAPVNAGARDTTILIIDDDPLNVLMLREILGAEYETVVAPDGARALELARSANPDLILLDIMMPGMDGYEVCAHLKANIATAHVPVIFITSLGDEDAERRGLEAGAADYVSKPISAPIIRMRIRNQIELKKARDGLTILAEVDSLTGLENRRRLDEVLDTELRRLRRSQGLLSLILLDVDHFKAFNDTYGHVAGDDCLRQIGSAIRGIVNRSSDHAARYGGEEFCIVLPETDHLGAMALAERIRVGVTGLRIPHRASSAADHVTVSLGVLTVKCRLGHTAKELLSMVDAQLYRAKSEGRNCIAAEHRAAGPILQPAHSP</sequence>
<keyword evidence="10" id="KW-0547">Nucleotide-binding</keyword>
<dbReference type="Gene3D" id="3.30.450.20">
    <property type="entry name" value="PAS domain"/>
    <property type="match status" value="1"/>
</dbReference>
<evidence type="ECO:0000259" key="20">
    <source>
        <dbReference type="PROSITE" id="PS50113"/>
    </source>
</evidence>
<evidence type="ECO:0000259" key="22">
    <source>
        <dbReference type="PROSITE" id="PS50894"/>
    </source>
</evidence>
<dbReference type="Pfam" id="PF01627">
    <property type="entry name" value="Hpt"/>
    <property type="match status" value="1"/>
</dbReference>
<keyword evidence="7" id="KW-0808">Transferase</keyword>
<dbReference type="FunFam" id="3.30.565.10:FF:000010">
    <property type="entry name" value="Sensor histidine kinase RcsC"/>
    <property type="match status" value="1"/>
</dbReference>
<feature type="domain" description="Histidine kinase" evidence="17">
    <location>
        <begin position="181"/>
        <end position="402"/>
    </location>
</feature>
<dbReference type="InterPro" id="IPR036890">
    <property type="entry name" value="HATPase_C_sf"/>
</dbReference>
<evidence type="ECO:0000256" key="16">
    <source>
        <dbReference type="SAM" id="Phobius"/>
    </source>
</evidence>
<dbReference type="CDD" id="cd19920">
    <property type="entry name" value="REC_PA4781-like"/>
    <property type="match status" value="1"/>
</dbReference>
<keyword evidence="8 16" id="KW-0812">Transmembrane</keyword>
<keyword evidence="10" id="KW-0067">ATP-binding</keyword>
<evidence type="ECO:0000256" key="2">
    <source>
        <dbReference type="ARBA" id="ARBA00004429"/>
    </source>
</evidence>
<feature type="modified residue" description="4-aspartylphosphate" evidence="15">
    <location>
        <position position="743"/>
    </location>
</feature>
<dbReference type="FunFam" id="3.30.70.270:FF:000001">
    <property type="entry name" value="Diguanylate cyclase domain protein"/>
    <property type="match status" value="1"/>
</dbReference>
<evidence type="ECO:0000256" key="14">
    <source>
        <dbReference type="PROSITE-ProRule" id="PRU00110"/>
    </source>
</evidence>
<reference evidence="23 24" key="1">
    <citation type="journal article" date="2014" name="Genome Announc.">
        <title>Draft Genome Sequence of Magnetospirillum sp. Strain SO-1, a Freshwater Magnetotactic Bacterium Isolated from the Ol'khovka River, Russia.</title>
        <authorList>
            <person name="Grouzdev D.S."/>
            <person name="Dziuba M.V."/>
            <person name="Sukhacheva M.S."/>
            <person name="Mardanov A.V."/>
            <person name="Beletskiy A.V."/>
            <person name="Kuznetsov B.B."/>
            <person name="Skryabin K.G."/>
        </authorList>
    </citation>
    <scope>NUCLEOTIDE SEQUENCE [LARGE SCALE GENOMIC DNA]</scope>
    <source>
        <strain evidence="23 24">SO-1</strain>
    </source>
</reference>
<protein>
    <recommendedName>
        <fullName evidence="3">histidine kinase</fullName>
        <ecNumber evidence="3">2.7.13.3</ecNumber>
    </recommendedName>
</protein>
<dbReference type="SUPFAM" id="SSF55874">
    <property type="entry name" value="ATPase domain of HSP90 chaperone/DNA topoisomerase II/histidine kinase"/>
    <property type="match status" value="1"/>
</dbReference>
<dbReference type="GO" id="GO:0009927">
    <property type="term" value="F:histidine phosphotransfer kinase activity"/>
    <property type="evidence" value="ECO:0007669"/>
    <property type="project" value="TreeGrafter"/>
</dbReference>
<dbReference type="GO" id="GO:0005886">
    <property type="term" value="C:plasma membrane"/>
    <property type="evidence" value="ECO:0007669"/>
    <property type="project" value="UniProtKB-SubCell"/>
</dbReference>
<dbReference type="CDD" id="cd00082">
    <property type="entry name" value="HisKA"/>
    <property type="match status" value="1"/>
</dbReference>
<dbReference type="InterPro" id="IPR001789">
    <property type="entry name" value="Sig_transdc_resp-reg_receiver"/>
</dbReference>
<evidence type="ECO:0000313" key="24">
    <source>
        <dbReference type="Proteomes" id="UP000011744"/>
    </source>
</evidence>
<evidence type="ECO:0000256" key="9">
    <source>
        <dbReference type="ARBA" id="ARBA00022777"/>
    </source>
</evidence>
<dbReference type="InterPro" id="IPR000014">
    <property type="entry name" value="PAS"/>
</dbReference>
<keyword evidence="5" id="KW-0997">Cell inner membrane</keyword>
<dbReference type="SUPFAM" id="SSF55785">
    <property type="entry name" value="PYP-like sensor domain (PAS domain)"/>
    <property type="match status" value="1"/>
</dbReference>
<dbReference type="Pfam" id="PF02518">
    <property type="entry name" value="HATPase_c"/>
    <property type="match status" value="1"/>
</dbReference>
<dbReference type="Pfam" id="PF00512">
    <property type="entry name" value="HisKA"/>
    <property type="match status" value="1"/>
</dbReference>
<dbReference type="EC" id="2.7.13.3" evidence="3"/>
<accession>M2Y909</accession>
<dbReference type="InterPro" id="IPR029787">
    <property type="entry name" value="Nucleotide_cyclase"/>
</dbReference>
<feature type="domain" description="Response regulatory" evidence="18">
    <location>
        <begin position="427"/>
        <end position="545"/>
    </location>
</feature>
<dbReference type="OrthoDB" id="9812260at2"/>
<organism evidence="23 24">
    <name type="scientific">Paramagnetospirillum caucaseum</name>
    <dbReference type="NCBI Taxonomy" id="1244869"/>
    <lineage>
        <taxon>Bacteria</taxon>
        <taxon>Pseudomonadati</taxon>
        <taxon>Pseudomonadota</taxon>
        <taxon>Alphaproteobacteria</taxon>
        <taxon>Rhodospirillales</taxon>
        <taxon>Magnetospirillaceae</taxon>
        <taxon>Paramagnetospirillum</taxon>
    </lineage>
</organism>
<dbReference type="NCBIfam" id="TIGR00229">
    <property type="entry name" value="sensory_box"/>
    <property type="match status" value="1"/>
</dbReference>
<dbReference type="CDD" id="cd01949">
    <property type="entry name" value="GGDEF"/>
    <property type="match status" value="1"/>
</dbReference>
<dbReference type="InterPro" id="IPR001610">
    <property type="entry name" value="PAC"/>
</dbReference>
<keyword evidence="12" id="KW-0902">Two-component regulatory system</keyword>
<dbReference type="SUPFAM" id="SSF52172">
    <property type="entry name" value="CheY-like"/>
    <property type="match status" value="2"/>
</dbReference>
<feature type="domain" description="Response regulatory" evidence="18">
    <location>
        <begin position="695"/>
        <end position="810"/>
    </location>
</feature>
<dbReference type="PROSITE" id="PS50887">
    <property type="entry name" value="GGDEF"/>
    <property type="match status" value="1"/>
</dbReference>
<dbReference type="GO" id="GO:0000155">
    <property type="term" value="F:phosphorelay sensor kinase activity"/>
    <property type="evidence" value="ECO:0007669"/>
    <property type="project" value="InterPro"/>
</dbReference>
<dbReference type="SMART" id="SM00091">
    <property type="entry name" value="PAS"/>
    <property type="match status" value="1"/>
</dbReference>
<feature type="domain" description="HPt" evidence="22">
    <location>
        <begin position="583"/>
        <end position="683"/>
    </location>
</feature>
<dbReference type="InterPro" id="IPR036641">
    <property type="entry name" value="HPT_dom_sf"/>
</dbReference>
<dbReference type="InterPro" id="IPR043128">
    <property type="entry name" value="Rev_trsase/Diguanyl_cyclase"/>
</dbReference>
<dbReference type="SMART" id="SM00388">
    <property type="entry name" value="HisKA"/>
    <property type="match status" value="1"/>
</dbReference>
<dbReference type="InterPro" id="IPR013767">
    <property type="entry name" value="PAS_fold"/>
</dbReference>
<dbReference type="CDD" id="cd16922">
    <property type="entry name" value="HATPase_EvgS-ArcB-TorS-like"/>
    <property type="match status" value="1"/>
</dbReference>
<keyword evidence="9" id="KW-0418">Kinase</keyword>
<evidence type="ECO:0000256" key="1">
    <source>
        <dbReference type="ARBA" id="ARBA00000085"/>
    </source>
</evidence>
<comment type="catalytic activity">
    <reaction evidence="1">
        <text>ATP + protein L-histidine = ADP + protein N-phospho-L-histidine.</text>
        <dbReference type="EC" id="2.7.13.3"/>
    </reaction>
</comment>
<dbReference type="GO" id="GO:0006355">
    <property type="term" value="P:regulation of DNA-templated transcription"/>
    <property type="evidence" value="ECO:0007669"/>
    <property type="project" value="InterPro"/>
</dbReference>
<dbReference type="PANTHER" id="PTHR43047">
    <property type="entry name" value="TWO-COMPONENT HISTIDINE PROTEIN KINASE"/>
    <property type="match status" value="1"/>
</dbReference>
<dbReference type="SMART" id="SM00387">
    <property type="entry name" value="HATPase_c"/>
    <property type="match status" value="1"/>
</dbReference>
<evidence type="ECO:0000256" key="5">
    <source>
        <dbReference type="ARBA" id="ARBA00022519"/>
    </source>
</evidence>
<keyword evidence="4" id="KW-1003">Cell membrane</keyword>
<dbReference type="Gene3D" id="3.40.50.2300">
    <property type="match status" value="2"/>
</dbReference>
<dbReference type="SMART" id="SM00448">
    <property type="entry name" value="REC"/>
    <property type="match status" value="2"/>
</dbReference>
<dbReference type="RefSeq" id="WP_008618048.1">
    <property type="nucleotide sequence ID" value="NZ_AONQ01000032.1"/>
</dbReference>
<feature type="modified residue" description="Phosphohistidine" evidence="14">
    <location>
        <position position="622"/>
    </location>
</feature>
<feature type="domain" description="GGDEF" evidence="21">
    <location>
        <begin position="853"/>
        <end position="990"/>
    </location>
</feature>
<keyword evidence="13 16" id="KW-0472">Membrane</keyword>
<evidence type="ECO:0000259" key="17">
    <source>
        <dbReference type="PROSITE" id="PS50109"/>
    </source>
</evidence>
<evidence type="ECO:0000256" key="7">
    <source>
        <dbReference type="ARBA" id="ARBA00022679"/>
    </source>
</evidence>
<dbReference type="Pfam" id="PF00989">
    <property type="entry name" value="PAS"/>
    <property type="match status" value="1"/>
</dbReference>
<dbReference type="PROSITE" id="PS50113">
    <property type="entry name" value="PAC"/>
    <property type="match status" value="1"/>
</dbReference>
<feature type="modified residue" description="4-aspartylphosphate" evidence="15">
    <location>
        <position position="478"/>
    </location>
</feature>
<evidence type="ECO:0000256" key="15">
    <source>
        <dbReference type="PROSITE-ProRule" id="PRU00169"/>
    </source>
</evidence>
<feature type="domain" description="PAC" evidence="20">
    <location>
        <begin position="113"/>
        <end position="163"/>
    </location>
</feature>
<evidence type="ECO:0000259" key="21">
    <source>
        <dbReference type="PROSITE" id="PS50887"/>
    </source>
</evidence>
<evidence type="ECO:0000256" key="11">
    <source>
        <dbReference type="ARBA" id="ARBA00022989"/>
    </source>
</evidence>
<dbReference type="SMART" id="SM00267">
    <property type="entry name" value="GGDEF"/>
    <property type="match status" value="1"/>
</dbReference>
<dbReference type="InterPro" id="IPR008207">
    <property type="entry name" value="Sig_transdc_His_kin_Hpt_dom"/>
</dbReference>
<comment type="subcellular location">
    <subcellularLocation>
        <location evidence="2">Cell inner membrane</location>
        <topology evidence="2">Multi-pass membrane protein</topology>
    </subcellularLocation>
</comment>
<dbReference type="Pfam" id="PF00990">
    <property type="entry name" value="GGDEF"/>
    <property type="match status" value="1"/>
</dbReference>
<dbReference type="STRING" id="1244869.H261_12769"/>
<evidence type="ECO:0000256" key="8">
    <source>
        <dbReference type="ARBA" id="ARBA00022692"/>
    </source>
</evidence>
<feature type="domain" description="PAS" evidence="19">
    <location>
        <begin position="36"/>
        <end position="89"/>
    </location>
</feature>
<dbReference type="InterPro" id="IPR005467">
    <property type="entry name" value="His_kinase_dom"/>
</dbReference>
<dbReference type="InterPro" id="IPR011006">
    <property type="entry name" value="CheY-like_superfamily"/>
</dbReference>
<dbReference type="Pfam" id="PF00072">
    <property type="entry name" value="Response_reg"/>
    <property type="match status" value="2"/>
</dbReference>
<evidence type="ECO:0000259" key="18">
    <source>
        <dbReference type="PROSITE" id="PS50110"/>
    </source>
</evidence>
<evidence type="ECO:0000313" key="23">
    <source>
        <dbReference type="EMBL" id="EME69526.1"/>
    </source>
</evidence>
<dbReference type="EMBL" id="AONQ01000032">
    <property type="protein sequence ID" value="EME69526.1"/>
    <property type="molecule type" value="Genomic_DNA"/>
</dbReference>
<comment type="caution">
    <text evidence="23">The sequence shown here is derived from an EMBL/GenBank/DDBJ whole genome shotgun (WGS) entry which is preliminary data.</text>
</comment>
<dbReference type="SMART" id="SM00086">
    <property type="entry name" value="PAC"/>
    <property type="match status" value="1"/>
</dbReference>
<dbReference type="InterPro" id="IPR003594">
    <property type="entry name" value="HATPase_dom"/>
</dbReference>
<dbReference type="PROSITE" id="PS50112">
    <property type="entry name" value="PAS"/>
    <property type="match status" value="1"/>
</dbReference>
<dbReference type="InterPro" id="IPR036097">
    <property type="entry name" value="HisK_dim/P_sf"/>
</dbReference>